<dbReference type="Proteomes" id="UP000178606">
    <property type="component" value="Unassembled WGS sequence"/>
</dbReference>
<organism evidence="1 2">
    <name type="scientific">Handelsmanbacteria sp. (strain RIFCSPLOWO2_12_FULL_64_10)</name>
    <dbReference type="NCBI Taxonomy" id="1817868"/>
    <lineage>
        <taxon>Bacteria</taxon>
        <taxon>Candidatus Handelsmaniibacteriota</taxon>
    </lineage>
</organism>
<dbReference type="EMBL" id="MFKF01000086">
    <property type="protein sequence ID" value="OGG55252.1"/>
    <property type="molecule type" value="Genomic_DNA"/>
</dbReference>
<accession>A0A1F6D2H9</accession>
<evidence type="ECO:0000313" key="2">
    <source>
        <dbReference type="Proteomes" id="UP000178606"/>
    </source>
</evidence>
<gene>
    <name evidence="1" type="ORF">A3F84_24195</name>
</gene>
<evidence type="ECO:0000313" key="1">
    <source>
        <dbReference type="EMBL" id="OGG55252.1"/>
    </source>
</evidence>
<sequence length="291" mass="31619">MLGILIASALAQEVDLSYLPKANEKTQVEINTALDYRVHSEDREKTLKRDVTSSLRELYIQEVTSQNQDGPTGLTLDCTRSFFSRTADDGVGNVAANTHRHKQRLTVSRSDGAYKVMIGDAAGTALDGHVGRWLDFAALLPPTGRAARGDVWQPPMNKLSGLLIQTKPRSRVDKKEIEAEFAEAKVAGSISCTLASLDGDVATIGFTGTLTASSSEDETVTVKIESGELKFSTSAHGPVSLTIKGSISIERTVVEEEYRKDVMFTYRTKAGTIRIDSTKWESTIGFSPATE</sequence>
<reference evidence="1 2" key="1">
    <citation type="journal article" date="2016" name="Nat. Commun.">
        <title>Thousands of microbial genomes shed light on interconnected biogeochemical processes in an aquifer system.</title>
        <authorList>
            <person name="Anantharaman K."/>
            <person name="Brown C.T."/>
            <person name="Hug L.A."/>
            <person name="Sharon I."/>
            <person name="Castelle C.J."/>
            <person name="Probst A.J."/>
            <person name="Thomas B.C."/>
            <person name="Singh A."/>
            <person name="Wilkins M.J."/>
            <person name="Karaoz U."/>
            <person name="Brodie E.L."/>
            <person name="Williams K.H."/>
            <person name="Hubbard S.S."/>
            <person name="Banfield J.F."/>
        </authorList>
    </citation>
    <scope>NUCLEOTIDE SEQUENCE [LARGE SCALE GENOMIC DNA]</scope>
    <source>
        <strain evidence="2">RIFCSPLOWO2_12_FULL_64_10</strain>
    </source>
</reference>
<protein>
    <submittedName>
        <fullName evidence="1">Uncharacterized protein</fullName>
    </submittedName>
</protein>
<proteinExistence type="predicted"/>
<dbReference type="AlphaFoldDB" id="A0A1F6D2H9"/>
<name>A0A1F6D2H9_HANXR</name>
<comment type="caution">
    <text evidence="1">The sequence shown here is derived from an EMBL/GenBank/DDBJ whole genome shotgun (WGS) entry which is preliminary data.</text>
</comment>